<dbReference type="EMBL" id="LN827929">
    <property type="protein sequence ID" value="CEZ19275.1"/>
    <property type="molecule type" value="Genomic_DNA"/>
</dbReference>
<dbReference type="InterPro" id="IPR010987">
    <property type="entry name" value="Glutathione-S-Trfase_C-like"/>
</dbReference>
<dbReference type="SFLD" id="SFLDS00019">
    <property type="entry name" value="Glutathione_Transferase_(cytos"/>
    <property type="match status" value="1"/>
</dbReference>
<dbReference type="Pfam" id="PF13417">
    <property type="entry name" value="GST_N_3"/>
    <property type="match status" value="1"/>
</dbReference>
<dbReference type="CDD" id="cd03205">
    <property type="entry name" value="GST_C_6"/>
    <property type="match status" value="1"/>
</dbReference>
<dbReference type="PANTHER" id="PTHR44051:SF8">
    <property type="entry name" value="GLUTATHIONE S-TRANSFERASE GSTA"/>
    <property type="match status" value="1"/>
</dbReference>
<dbReference type="KEGG" id="mbat:BN1208_0381"/>
<dbReference type="SUPFAM" id="SSF47616">
    <property type="entry name" value="GST C-terminal domain-like"/>
    <property type="match status" value="1"/>
</dbReference>
<accession>A0A0D6EU58</accession>
<organism evidence="3 4">
    <name type="scientific">Candidatus Methylopumilus planktonicus</name>
    <dbReference type="NCBI Taxonomy" id="1581557"/>
    <lineage>
        <taxon>Bacteria</taxon>
        <taxon>Pseudomonadati</taxon>
        <taxon>Pseudomonadota</taxon>
        <taxon>Betaproteobacteria</taxon>
        <taxon>Nitrosomonadales</taxon>
        <taxon>Methylophilaceae</taxon>
        <taxon>Candidatus Methylopumilus</taxon>
    </lineage>
</organism>
<dbReference type="GO" id="GO:0016740">
    <property type="term" value="F:transferase activity"/>
    <property type="evidence" value="ECO:0007669"/>
    <property type="project" value="UniProtKB-KW"/>
</dbReference>
<feature type="domain" description="GST N-terminal" evidence="1">
    <location>
        <begin position="1"/>
        <end position="77"/>
    </location>
</feature>
<dbReference type="STRING" id="1581557.BN1208_0381"/>
<dbReference type="InterPro" id="IPR036282">
    <property type="entry name" value="Glutathione-S-Trfase_C_sf"/>
</dbReference>
<dbReference type="InterPro" id="IPR040079">
    <property type="entry name" value="Glutathione_S-Trfase"/>
</dbReference>
<keyword evidence="4" id="KW-1185">Reference proteome</keyword>
<dbReference type="PANTHER" id="PTHR44051">
    <property type="entry name" value="GLUTATHIONE S-TRANSFERASE-RELATED"/>
    <property type="match status" value="1"/>
</dbReference>
<dbReference type="HOGENOM" id="CLU_011226_12_2_4"/>
<keyword evidence="3" id="KW-0808">Transferase</keyword>
<dbReference type="PROSITE" id="PS50405">
    <property type="entry name" value="GST_CTER"/>
    <property type="match status" value="1"/>
</dbReference>
<protein>
    <submittedName>
        <fullName evidence="3">Glutathione S-transferase-like protein</fullName>
    </submittedName>
</protein>
<dbReference type="AlphaFoldDB" id="A0A0D6EU58"/>
<sequence length="203" mass="23751">MKLFYSNNSPYARKIRILIDEKKVPVTLEKVVLADKNCTIHEYNPLAKVPILVINDISIFDSPVIAEYIDYKSGPLYLIPSDFDKKILVKRWEAIADGLCDASVAIMLEKRRPISQQNTDVFEKQMRKIKLSLQRLNEEIEDKEYYLEDTFSYADIAVGCALGYVKLRYPEIDFKSEYLNLYHLHEELMKRQSFQETAPEPYL</sequence>
<reference evidence="4" key="1">
    <citation type="submission" date="2014-12" db="EMBL/GenBank/DDBJ databases">
        <authorList>
            <person name="Salcher M.M."/>
        </authorList>
    </citation>
    <scope>NUCLEOTIDE SEQUENCE [LARGE SCALE GENOMIC DNA]</scope>
    <source>
        <strain evidence="4">MMS-10A-171</strain>
    </source>
</reference>
<dbReference type="InterPro" id="IPR004045">
    <property type="entry name" value="Glutathione_S-Trfase_N"/>
</dbReference>
<dbReference type="InterPro" id="IPR036249">
    <property type="entry name" value="Thioredoxin-like_sf"/>
</dbReference>
<gene>
    <name evidence="3" type="ORF">BN1208_0381</name>
</gene>
<feature type="domain" description="GST C-terminal" evidence="2">
    <location>
        <begin position="82"/>
        <end position="203"/>
    </location>
</feature>
<dbReference type="Proteomes" id="UP000064007">
    <property type="component" value="Chromosome 1"/>
</dbReference>
<dbReference type="PROSITE" id="PS50404">
    <property type="entry name" value="GST_NTER"/>
    <property type="match status" value="1"/>
</dbReference>
<dbReference type="RefSeq" id="WP_046487340.1">
    <property type="nucleotide sequence ID" value="NZ_LN827929.1"/>
</dbReference>
<dbReference type="Gene3D" id="1.20.1050.10">
    <property type="match status" value="1"/>
</dbReference>
<dbReference type="SFLD" id="SFLDG00358">
    <property type="entry name" value="Main_(cytGST)"/>
    <property type="match status" value="1"/>
</dbReference>
<dbReference type="OrthoDB" id="8634103at2"/>
<dbReference type="InterPro" id="IPR004046">
    <property type="entry name" value="GST_C"/>
</dbReference>
<name>A0A0D6EU58_9PROT</name>
<dbReference type="Pfam" id="PF00043">
    <property type="entry name" value="GST_C"/>
    <property type="match status" value="1"/>
</dbReference>
<evidence type="ECO:0000259" key="2">
    <source>
        <dbReference type="PROSITE" id="PS50405"/>
    </source>
</evidence>
<dbReference type="SUPFAM" id="SSF52833">
    <property type="entry name" value="Thioredoxin-like"/>
    <property type="match status" value="1"/>
</dbReference>
<dbReference type="Gene3D" id="3.40.30.10">
    <property type="entry name" value="Glutaredoxin"/>
    <property type="match status" value="1"/>
</dbReference>
<evidence type="ECO:0000259" key="1">
    <source>
        <dbReference type="PROSITE" id="PS50404"/>
    </source>
</evidence>
<evidence type="ECO:0000313" key="4">
    <source>
        <dbReference type="Proteomes" id="UP000064007"/>
    </source>
</evidence>
<evidence type="ECO:0000313" key="3">
    <source>
        <dbReference type="EMBL" id="CEZ19275.1"/>
    </source>
</evidence>
<proteinExistence type="predicted"/>